<dbReference type="EMBL" id="JBHSRJ010000004">
    <property type="protein sequence ID" value="MFC6043773.1"/>
    <property type="molecule type" value="Genomic_DNA"/>
</dbReference>
<dbReference type="RefSeq" id="WP_379154112.1">
    <property type="nucleotide sequence ID" value="NZ_JBHSRJ010000004.1"/>
</dbReference>
<evidence type="ECO:0000313" key="1">
    <source>
        <dbReference type="EMBL" id="MFC6043773.1"/>
    </source>
</evidence>
<gene>
    <name evidence="1" type="ORF">ACFPYL_11835</name>
</gene>
<proteinExistence type="predicted"/>
<dbReference type="InterPro" id="IPR047789">
    <property type="entry name" value="CU044_5270-like"/>
</dbReference>
<protein>
    <submittedName>
        <fullName evidence="1">CU044_5270 family protein</fullName>
    </submittedName>
</protein>
<evidence type="ECO:0000313" key="2">
    <source>
        <dbReference type="Proteomes" id="UP001596135"/>
    </source>
</evidence>
<reference evidence="2" key="1">
    <citation type="journal article" date="2019" name="Int. J. Syst. Evol. Microbiol.">
        <title>The Global Catalogue of Microorganisms (GCM) 10K type strain sequencing project: providing services to taxonomists for standard genome sequencing and annotation.</title>
        <authorList>
            <consortium name="The Broad Institute Genomics Platform"/>
            <consortium name="The Broad Institute Genome Sequencing Center for Infectious Disease"/>
            <person name="Wu L."/>
            <person name="Ma J."/>
        </authorList>
    </citation>
    <scope>NUCLEOTIDE SEQUENCE [LARGE SCALE GENOMIC DNA]</scope>
    <source>
        <strain evidence="2">CCUG 54522</strain>
    </source>
</reference>
<comment type="caution">
    <text evidence="1">The sequence shown here is derived from an EMBL/GenBank/DDBJ whole genome shotgun (WGS) entry which is preliminary data.</text>
</comment>
<accession>A0ABW1LKW5</accession>
<keyword evidence="2" id="KW-1185">Reference proteome</keyword>
<name>A0ABW1LKW5_9ACTN</name>
<sequence>MDDLTLVREFRADAPVGAPDAVRDAVLDAITPRTRRVGPLPAAAAAAAAIALGAAGVLALQVGPAASPSAAEVLSRAATAAAGDPVPRPRDDQWVFETVYGGATDGRPFAMVPGEGWTRFDGTQYADAPSDHPQALHVQDLQDDPSVPSPAEWYDAAARLPHDPAALLAALRDGGLADAEGGTEAVRDFDAVVDALGQPVLPATARADLFGALATVPGVAIDDDPEPDLLGDPVLAVTLDRAPDPSGLLSRRELLLDPDTYAYRGVRVTALEDGRIGGAKGFDVSSGQTWYEDTVTDAVVVDRPGLRQ</sequence>
<dbReference type="NCBIfam" id="NF038083">
    <property type="entry name" value="CU044_5270_fam"/>
    <property type="match status" value="1"/>
</dbReference>
<organism evidence="1 2">
    <name type="scientific">Nocardioides hankookensis</name>
    <dbReference type="NCBI Taxonomy" id="443157"/>
    <lineage>
        <taxon>Bacteria</taxon>
        <taxon>Bacillati</taxon>
        <taxon>Actinomycetota</taxon>
        <taxon>Actinomycetes</taxon>
        <taxon>Propionibacteriales</taxon>
        <taxon>Nocardioidaceae</taxon>
        <taxon>Nocardioides</taxon>
    </lineage>
</organism>
<dbReference type="Proteomes" id="UP001596135">
    <property type="component" value="Unassembled WGS sequence"/>
</dbReference>